<proteinExistence type="predicted"/>
<protein>
    <submittedName>
        <fullName evidence="7">Radical SAM protein</fullName>
    </submittedName>
</protein>
<keyword evidence="4" id="KW-0408">Iron</keyword>
<evidence type="ECO:0000256" key="4">
    <source>
        <dbReference type="ARBA" id="ARBA00023004"/>
    </source>
</evidence>
<dbReference type="PANTHER" id="PTHR11228">
    <property type="entry name" value="RADICAL SAM DOMAIN PROTEIN"/>
    <property type="match status" value="1"/>
</dbReference>
<dbReference type="InterPro" id="IPR058240">
    <property type="entry name" value="rSAM_sf"/>
</dbReference>
<dbReference type="InterPro" id="IPR013785">
    <property type="entry name" value="Aldolase_TIM"/>
</dbReference>
<gene>
    <name evidence="7" type="ORF">Q7A36_00700</name>
</gene>
<dbReference type="Gene3D" id="3.20.20.70">
    <property type="entry name" value="Aldolase class I"/>
    <property type="match status" value="1"/>
</dbReference>
<dbReference type="Proteomes" id="UP001243009">
    <property type="component" value="Unassembled WGS sequence"/>
</dbReference>
<dbReference type="RefSeq" id="WP_305101712.1">
    <property type="nucleotide sequence ID" value="NZ_JAUTWS010000001.1"/>
</dbReference>
<dbReference type="SUPFAM" id="SSF102114">
    <property type="entry name" value="Radical SAM enzymes"/>
    <property type="match status" value="1"/>
</dbReference>
<evidence type="ECO:0000259" key="6">
    <source>
        <dbReference type="PROSITE" id="PS51918"/>
    </source>
</evidence>
<organism evidence="7 8">
    <name type="scientific">Paracraurococcus lichenis</name>
    <dbReference type="NCBI Taxonomy" id="3064888"/>
    <lineage>
        <taxon>Bacteria</taxon>
        <taxon>Pseudomonadati</taxon>
        <taxon>Pseudomonadota</taxon>
        <taxon>Alphaproteobacteria</taxon>
        <taxon>Acetobacterales</taxon>
        <taxon>Roseomonadaceae</taxon>
        <taxon>Paracraurococcus</taxon>
    </lineage>
</organism>
<dbReference type="InterPro" id="IPR050377">
    <property type="entry name" value="Radical_SAM_PqqE_MftC-like"/>
</dbReference>
<keyword evidence="5" id="KW-0411">Iron-sulfur</keyword>
<evidence type="ECO:0000256" key="5">
    <source>
        <dbReference type="ARBA" id="ARBA00023014"/>
    </source>
</evidence>
<keyword evidence="2" id="KW-0949">S-adenosyl-L-methionine</keyword>
<accession>A0ABT9DSG2</accession>
<sequence length="371" mass="40415">MGAQPSIGCIDDVRHGWVQGWAREGGRDGPARLLARHPGAAPVEVLADGYRPDLAAAGLGEGRHAFRFRLDTPGFDPARLELRFADGTPVRPSAACLAAWQESHAAPAPADLEALLESPVTRVLHWEMTRQCNLRCTYCAVSQPNYRGEDMDLGDFDALVATLRARRVQTLVVNGHGETTGIPGWHHRILALAAAGFRLAIISNFARLLREEELDAMARIASIQVSVDTHRPEVLRAVRRRVDLGNILLNMNGVRARAEALGLPQPVFAWSCVMSDKVALDFADYLRFGIAAGVRAFDVCNLSRYPDLPGVEMPEHATTLPDAELLRFADVLREGRALAARKGVTLTIQAGLLDTLRLELARRGLPAEVAA</sequence>
<evidence type="ECO:0000313" key="8">
    <source>
        <dbReference type="Proteomes" id="UP001243009"/>
    </source>
</evidence>
<dbReference type="PROSITE" id="PS51918">
    <property type="entry name" value="RADICAL_SAM"/>
    <property type="match status" value="1"/>
</dbReference>
<comment type="cofactor">
    <cofactor evidence="1">
        <name>[4Fe-4S] cluster</name>
        <dbReference type="ChEBI" id="CHEBI:49883"/>
    </cofactor>
</comment>
<dbReference type="SFLD" id="SFLDS00029">
    <property type="entry name" value="Radical_SAM"/>
    <property type="match status" value="1"/>
</dbReference>
<evidence type="ECO:0000256" key="2">
    <source>
        <dbReference type="ARBA" id="ARBA00022691"/>
    </source>
</evidence>
<keyword evidence="8" id="KW-1185">Reference proteome</keyword>
<dbReference type="InterPro" id="IPR007197">
    <property type="entry name" value="rSAM"/>
</dbReference>
<dbReference type="PANTHER" id="PTHR11228:SF7">
    <property type="entry name" value="PQQA PEPTIDE CYCLASE"/>
    <property type="match status" value="1"/>
</dbReference>
<dbReference type="CDD" id="cd01335">
    <property type="entry name" value="Radical_SAM"/>
    <property type="match status" value="1"/>
</dbReference>
<feature type="domain" description="Radical SAM core" evidence="6">
    <location>
        <begin position="118"/>
        <end position="342"/>
    </location>
</feature>
<reference evidence="7 8" key="1">
    <citation type="submission" date="2023-08" db="EMBL/GenBank/DDBJ databases">
        <title>The draft genome sequence of Paracraurococcus sp. LOR1-02.</title>
        <authorList>
            <person name="Kingkaew E."/>
            <person name="Tanasupawat S."/>
        </authorList>
    </citation>
    <scope>NUCLEOTIDE SEQUENCE [LARGE SCALE GENOMIC DNA]</scope>
    <source>
        <strain evidence="7 8">LOR1-02</strain>
    </source>
</reference>
<evidence type="ECO:0000313" key="7">
    <source>
        <dbReference type="EMBL" id="MDO9706840.1"/>
    </source>
</evidence>
<dbReference type="EMBL" id="JAUTWS010000001">
    <property type="protein sequence ID" value="MDO9706840.1"/>
    <property type="molecule type" value="Genomic_DNA"/>
</dbReference>
<comment type="caution">
    <text evidence="7">The sequence shown here is derived from an EMBL/GenBank/DDBJ whole genome shotgun (WGS) entry which is preliminary data.</text>
</comment>
<name>A0ABT9DSG2_9PROT</name>
<evidence type="ECO:0000256" key="3">
    <source>
        <dbReference type="ARBA" id="ARBA00022723"/>
    </source>
</evidence>
<keyword evidence="3" id="KW-0479">Metal-binding</keyword>
<dbReference type="Pfam" id="PF04055">
    <property type="entry name" value="Radical_SAM"/>
    <property type="match status" value="1"/>
</dbReference>
<evidence type="ECO:0000256" key="1">
    <source>
        <dbReference type="ARBA" id="ARBA00001966"/>
    </source>
</evidence>